<keyword evidence="1" id="KW-0732">Signal</keyword>
<accession>A0A3M6QY40</accession>
<evidence type="ECO:0000313" key="2">
    <source>
        <dbReference type="EMBL" id="RMX07914.1"/>
    </source>
</evidence>
<name>A0A3M6QY40_9BURK</name>
<dbReference type="PROSITE" id="PS51257">
    <property type="entry name" value="PROKAR_LIPOPROTEIN"/>
    <property type="match status" value="1"/>
</dbReference>
<feature type="signal peptide" evidence="1">
    <location>
        <begin position="1"/>
        <end position="30"/>
    </location>
</feature>
<evidence type="ECO:0000313" key="3">
    <source>
        <dbReference type="Proteomes" id="UP000278006"/>
    </source>
</evidence>
<dbReference type="RefSeq" id="WP_122226037.1">
    <property type="nucleotide sequence ID" value="NZ_SGWR01000001.1"/>
</dbReference>
<sequence>MNRFMNHPTSRPGAKTLTSLAIALMLAACGGGGGSDDVADGGTDPTSPTDTTHTLTVRVDGLPEGATLPVTYGSSSDSLSAASDSLAIKGSGSTSIALGKLVLATEQPYLVQCAFAEPLAGALQSDGSLQASFSADATQAVQCGQKIAVVLEQRKVSVLPATKGSGLNVLTANLDGSQAQWLSPPLMVYNSTANSVSALVSNELYVSAKDDDVNSATGWELRATDGATARLVKDINTTVTAGVGAGSLPANLVALGSRLYFSANDASASSSSLWVSDGTEAGTQQVLLQGSAFDTPGNLTVAGGKLFFRSQAKVYAIDDSGAVTDLGLTQTTGSFSVVGDRVFLTDDNGSQWFSDGTVAGTEEFTAATINYITELDGSIYFAGTAIGARWWANSIYKTDGTAAGTQVVVDGTSIEPSRGRTEMGFLQTVNGKLIFSAYDGTGSHLYASDGTPAGTQAIHAPTGLNTNVFNLGIRLVFRDQENESDISASTLWTTDGTAAGTQRLSAEGVASFITKTGLQQVGPDRLVFTIHKGDSTSLSGNVWITDGTVIGTKQLQDEDDAQIEVYEAGTNAI</sequence>
<protein>
    <recommendedName>
        <fullName evidence="4">Hyalin</fullName>
    </recommendedName>
</protein>
<feature type="chain" id="PRO_5018259680" description="Hyalin" evidence="1">
    <location>
        <begin position="31"/>
        <end position="573"/>
    </location>
</feature>
<comment type="caution">
    <text evidence="2">The sequence shown here is derived from an EMBL/GenBank/DDBJ whole genome shotgun (WGS) entry which is preliminary data.</text>
</comment>
<dbReference type="Proteomes" id="UP000278006">
    <property type="component" value="Unassembled WGS sequence"/>
</dbReference>
<gene>
    <name evidence="2" type="ORF">D8I35_01965</name>
</gene>
<dbReference type="AlphaFoldDB" id="A0A3M6QY40"/>
<dbReference type="EMBL" id="RDQO01000001">
    <property type="protein sequence ID" value="RMX07914.1"/>
    <property type="molecule type" value="Genomic_DNA"/>
</dbReference>
<reference evidence="2 3" key="1">
    <citation type="submission" date="2018-10" db="EMBL/GenBank/DDBJ databases">
        <title>Draft genome of Cortibacter populi DSM10536.</title>
        <authorList>
            <person name="Bernier A.-M."/>
            <person name="Bernard K."/>
        </authorList>
    </citation>
    <scope>NUCLEOTIDE SEQUENCE [LARGE SCALE GENOMIC DNA]</scope>
    <source>
        <strain evidence="2 3">DSM 105136</strain>
    </source>
</reference>
<organism evidence="2 3">
    <name type="scientific">Corticibacter populi</name>
    <dbReference type="NCBI Taxonomy" id="1550736"/>
    <lineage>
        <taxon>Bacteria</taxon>
        <taxon>Pseudomonadati</taxon>
        <taxon>Pseudomonadota</taxon>
        <taxon>Betaproteobacteria</taxon>
        <taxon>Burkholderiales</taxon>
        <taxon>Comamonadaceae</taxon>
        <taxon>Corticibacter</taxon>
    </lineage>
</organism>
<proteinExistence type="predicted"/>
<evidence type="ECO:0008006" key="4">
    <source>
        <dbReference type="Google" id="ProtNLM"/>
    </source>
</evidence>
<evidence type="ECO:0000256" key="1">
    <source>
        <dbReference type="SAM" id="SignalP"/>
    </source>
</evidence>
<keyword evidence="3" id="KW-1185">Reference proteome</keyword>